<evidence type="ECO:0000256" key="4">
    <source>
        <dbReference type="SAM" id="MobiDB-lite"/>
    </source>
</evidence>
<dbReference type="FunFam" id="2.30.30.40:FF:000177">
    <property type="entry name" value="Rho guanine nucleotide exchange factor (GEF) 37"/>
    <property type="match status" value="1"/>
</dbReference>
<reference evidence="7 8" key="1">
    <citation type="journal article" date="2021" name="G3 (Bethesda)">
        <title>Improved contiguity of the threespine stickleback genome using long-read sequencing.</title>
        <authorList>
            <person name="Nath S."/>
            <person name="Shaw D.E."/>
            <person name="White M.A."/>
        </authorList>
    </citation>
    <scope>NUCLEOTIDE SEQUENCE [LARGE SCALE GENOMIC DNA]</scope>
    <source>
        <strain evidence="7 8">Lake Benthic</strain>
    </source>
</reference>
<dbReference type="PROSITE" id="PS50010">
    <property type="entry name" value="DH_2"/>
    <property type="match status" value="1"/>
</dbReference>
<feature type="compositionally biased region" description="Acidic residues" evidence="4">
    <location>
        <begin position="199"/>
        <end position="209"/>
    </location>
</feature>
<dbReference type="SMART" id="SM00325">
    <property type="entry name" value="RhoGEF"/>
    <property type="match status" value="1"/>
</dbReference>
<evidence type="ECO:0000256" key="1">
    <source>
        <dbReference type="ARBA" id="ARBA00022443"/>
    </source>
</evidence>
<dbReference type="KEGG" id="gat:120817142"/>
<dbReference type="AlphaFoldDB" id="A0AAQ4QT09"/>
<dbReference type="InterPro" id="IPR051492">
    <property type="entry name" value="Dynamin-Rho_GEF"/>
</dbReference>
<organism evidence="7 8">
    <name type="scientific">Gasterosteus aculeatus aculeatus</name>
    <name type="common">three-spined stickleback</name>
    <dbReference type="NCBI Taxonomy" id="481459"/>
    <lineage>
        <taxon>Eukaryota</taxon>
        <taxon>Metazoa</taxon>
        <taxon>Chordata</taxon>
        <taxon>Craniata</taxon>
        <taxon>Vertebrata</taxon>
        <taxon>Euteleostomi</taxon>
        <taxon>Actinopterygii</taxon>
        <taxon>Neopterygii</taxon>
        <taxon>Teleostei</taxon>
        <taxon>Neoteleostei</taxon>
        <taxon>Acanthomorphata</taxon>
        <taxon>Eupercaria</taxon>
        <taxon>Perciformes</taxon>
        <taxon>Cottioidei</taxon>
        <taxon>Gasterosteales</taxon>
        <taxon>Gasterosteidae</taxon>
        <taxon>Gasterosteus</taxon>
    </lineage>
</organism>
<dbReference type="Gene3D" id="2.30.30.40">
    <property type="entry name" value="SH3 Domains"/>
    <property type="match status" value="2"/>
</dbReference>
<reference evidence="7" key="3">
    <citation type="submission" date="2025-09" db="UniProtKB">
        <authorList>
            <consortium name="Ensembl"/>
        </authorList>
    </citation>
    <scope>IDENTIFICATION</scope>
</reference>
<dbReference type="Gene3D" id="1.20.1270.60">
    <property type="entry name" value="Arfaptin homology (AH) domain/BAR domain"/>
    <property type="match status" value="1"/>
</dbReference>
<dbReference type="FunFam" id="1.20.900.10:FF:000063">
    <property type="entry name" value="Rho guanine nucleotide exchange factor (GEF) 37"/>
    <property type="match status" value="1"/>
</dbReference>
<evidence type="ECO:0000259" key="6">
    <source>
        <dbReference type="PROSITE" id="PS50010"/>
    </source>
</evidence>
<keyword evidence="1 3" id="KW-0728">SH3 domain</keyword>
<dbReference type="Proteomes" id="UP000007635">
    <property type="component" value="Chromosome IV"/>
</dbReference>
<keyword evidence="2" id="KW-0344">Guanine-nucleotide releasing factor</keyword>
<dbReference type="InterPro" id="IPR027267">
    <property type="entry name" value="AH/BAR_dom_sf"/>
</dbReference>
<evidence type="ECO:0000313" key="7">
    <source>
        <dbReference type="Ensembl" id="ENSGACP00000053992.1"/>
    </source>
</evidence>
<evidence type="ECO:0000313" key="8">
    <source>
        <dbReference type="Proteomes" id="UP000007635"/>
    </source>
</evidence>
<reference evidence="7" key="2">
    <citation type="submission" date="2025-08" db="UniProtKB">
        <authorList>
            <consortium name="Ensembl"/>
        </authorList>
    </citation>
    <scope>IDENTIFICATION</scope>
</reference>
<dbReference type="PROSITE" id="PS50002">
    <property type="entry name" value="SH3"/>
    <property type="match status" value="1"/>
</dbReference>
<dbReference type="SMART" id="SM00326">
    <property type="entry name" value="SH3"/>
    <property type="match status" value="2"/>
</dbReference>
<dbReference type="Ensembl" id="ENSGACT00000063755.1">
    <property type="protein sequence ID" value="ENSGACP00000053992.1"/>
    <property type="gene ID" value="ENSGACG00000016808.2"/>
</dbReference>
<dbReference type="RefSeq" id="XP_040028934.1">
    <property type="nucleotide sequence ID" value="XM_040173000.1"/>
</dbReference>
<dbReference type="Pfam" id="PF14604">
    <property type="entry name" value="SH3_9"/>
    <property type="match status" value="1"/>
</dbReference>
<dbReference type="Pfam" id="PF07653">
    <property type="entry name" value="SH3_2"/>
    <property type="match status" value="1"/>
</dbReference>
<dbReference type="GeneTree" id="ENSGT00950000183088"/>
<feature type="compositionally biased region" description="Basic and acidic residues" evidence="4">
    <location>
        <begin position="243"/>
        <end position="255"/>
    </location>
</feature>
<dbReference type="GO" id="GO:0005085">
    <property type="term" value="F:guanyl-nucleotide exchange factor activity"/>
    <property type="evidence" value="ECO:0007669"/>
    <property type="project" value="UniProtKB-KW"/>
</dbReference>
<dbReference type="InterPro" id="IPR004148">
    <property type="entry name" value="BAR_dom"/>
</dbReference>
<feature type="region of interest" description="Disordered" evidence="4">
    <location>
        <begin position="190"/>
        <end position="209"/>
    </location>
</feature>
<dbReference type="InterPro" id="IPR035899">
    <property type="entry name" value="DBL_dom_sf"/>
</dbReference>
<dbReference type="Gene3D" id="1.20.900.10">
    <property type="entry name" value="Dbl homology (DH) domain"/>
    <property type="match status" value="1"/>
</dbReference>
<keyword evidence="8" id="KW-1185">Reference proteome</keyword>
<evidence type="ECO:0000256" key="2">
    <source>
        <dbReference type="ARBA" id="ARBA00022658"/>
    </source>
</evidence>
<dbReference type="PANTHER" id="PTHR22834">
    <property type="entry name" value="NUCLEAR FUSION PROTEIN FUS2"/>
    <property type="match status" value="1"/>
</dbReference>
<proteinExistence type="predicted"/>
<feature type="region of interest" description="Disordered" evidence="4">
    <location>
        <begin position="218"/>
        <end position="255"/>
    </location>
</feature>
<feature type="domain" description="SH3" evidence="5">
    <location>
        <begin position="839"/>
        <end position="903"/>
    </location>
</feature>
<dbReference type="FunFam" id="1.20.1270.60:FF:000099">
    <property type="entry name" value="Rho guanine nucleotide exchange factor 37"/>
    <property type="match status" value="1"/>
</dbReference>
<sequence>MSMMYVLAFGTKRHCHCHGSPHPPLSLAADVFGRKYFCSKPSENVLHTITIENPKDPSEEDGTSRGAFVSCERKTSIASTLRPHWSVSRFMKPLKVSSHWSFTALGRPLSQSASFWQRLLCSRFLLSRDGAQQDGQRERERGEIEVHHSWIQDCAQAVSNMEVPSRPSSFTLALHKPASSAVSPLGAVATDHREQQLQEQDDAVGEETFGAEEELDAYEEAPGPINVSQDRCSEERSEEDAEEAQKKCDEEDASAKERAAQRQMLAIEELVQSERNYLRLLQLSTGTIRGNLRKLQPPPANLDSMFLDIEEVMDVSSRLLNLLDQGQVRPGEPLFLQTLCDSFLSLSADIEAAYREYLSNYSQVTVLEDSYKQKEALWNDIIRVVKSSAPEVNATSLSFFLVMPVQRIARYPLLLQTIQKHTDSSHPAYALLERTAHTSVALNCRINEYKRFREVADKYKKTETLTIKDKINRLNTHSIAKKTARLSQHIKHETGIAPKRVDEEFGALEGFFYVLEHGILKLLENVETYLDHLQRFLSCKTEEFDLDMDGEKALICYKEITTALRQWILPTFEKRMRTLMHKPLCALRDLLVGPRNLIRKRLDKLLDYELIEAKSSLSYEEQDVANTYKTMNTLLLNELPRFNGLALQMIWSMLGTFSCLHSNLASDMEQLFQSFAQQLPHSSLSHGAFWEWAESAALEGARRLETLCRGVENTLNAPVVQPLSPSSQRRLKQLMDKHGSGKIYKVIETVVGSRELDLNLARGELVAVISQADTRGDKRRWLVDAGGRRGYAASSKLIRYHQPSEDPPPSPNPILPDVVTGIRRHSYTPESRPLTVMSPPCFQVLAAYNFAARGNHEVSIRAGEPVRVLEPHDKRGNPDWSLVEAAGGQRGYVPSNYLTMMPQGAGRPGSSRR</sequence>
<dbReference type="SUPFAM" id="SSF48065">
    <property type="entry name" value="DBL homology domain (DH-domain)"/>
    <property type="match status" value="1"/>
</dbReference>
<dbReference type="InterPro" id="IPR001452">
    <property type="entry name" value="SH3_domain"/>
</dbReference>
<dbReference type="GeneID" id="120817142"/>
<dbReference type="InterPro" id="IPR000219">
    <property type="entry name" value="DH_dom"/>
</dbReference>
<dbReference type="Pfam" id="PF00621">
    <property type="entry name" value="RhoGEF"/>
    <property type="match status" value="1"/>
</dbReference>
<feature type="domain" description="DH" evidence="6">
    <location>
        <begin position="262"/>
        <end position="449"/>
    </location>
</feature>
<dbReference type="SUPFAM" id="SSF103657">
    <property type="entry name" value="BAR/IMD domain-like"/>
    <property type="match status" value="1"/>
</dbReference>
<name>A0AAQ4QT09_GASAC</name>
<dbReference type="SUPFAM" id="SSF50044">
    <property type="entry name" value="SH3-domain"/>
    <property type="match status" value="2"/>
</dbReference>
<accession>A0AAQ4QT09</accession>
<dbReference type="InterPro" id="IPR036028">
    <property type="entry name" value="SH3-like_dom_sf"/>
</dbReference>
<evidence type="ECO:0000259" key="5">
    <source>
        <dbReference type="PROSITE" id="PS50002"/>
    </source>
</evidence>
<dbReference type="Pfam" id="PF03114">
    <property type="entry name" value="BAR"/>
    <property type="match status" value="1"/>
</dbReference>
<dbReference type="CTD" id="389337"/>
<evidence type="ECO:0000256" key="3">
    <source>
        <dbReference type="PROSITE-ProRule" id="PRU00192"/>
    </source>
</evidence>
<dbReference type="PANTHER" id="PTHR22834:SF9">
    <property type="entry name" value="RHO GUANINE NUCLEOTIDE EXCHANGE FACTOR 37"/>
    <property type="match status" value="1"/>
</dbReference>
<dbReference type="GO" id="GO:0005737">
    <property type="term" value="C:cytoplasm"/>
    <property type="evidence" value="ECO:0007669"/>
    <property type="project" value="InterPro"/>
</dbReference>
<evidence type="ECO:0008006" key="9">
    <source>
        <dbReference type="Google" id="ProtNLM"/>
    </source>
</evidence>
<protein>
    <recommendedName>
        <fullName evidence="9">Rho guanine nucleotide exchange factor (GEF) 37</fullName>
    </recommendedName>
</protein>